<keyword evidence="4" id="KW-0493">Microtubule</keyword>
<dbReference type="AlphaFoldDB" id="A0A2R5GP57"/>
<dbReference type="PROSITE" id="PS00411">
    <property type="entry name" value="KINESIN_MOTOR_1"/>
    <property type="match status" value="1"/>
</dbReference>
<gene>
    <name evidence="8" type="ORF">FCC1311_086302</name>
</gene>
<organism evidence="8 9">
    <name type="scientific">Hondaea fermentalgiana</name>
    <dbReference type="NCBI Taxonomy" id="2315210"/>
    <lineage>
        <taxon>Eukaryota</taxon>
        <taxon>Sar</taxon>
        <taxon>Stramenopiles</taxon>
        <taxon>Bigyra</taxon>
        <taxon>Labyrinthulomycetes</taxon>
        <taxon>Thraustochytrida</taxon>
        <taxon>Thraustochytriidae</taxon>
        <taxon>Hondaea</taxon>
    </lineage>
</organism>
<dbReference type="GO" id="GO:0007018">
    <property type="term" value="P:microtubule-based movement"/>
    <property type="evidence" value="ECO:0007669"/>
    <property type="project" value="InterPro"/>
</dbReference>
<dbReference type="Gene3D" id="3.40.850.10">
    <property type="entry name" value="Kinesin motor domain"/>
    <property type="match status" value="1"/>
</dbReference>
<dbReference type="SUPFAM" id="SSF52540">
    <property type="entry name" value="P-loop containing nucleoside triphosphate hydrolases"/>
    <property type="match status" value="1"/>
</dbReference>
<keyword evidence="1 3" id="KW-0547">Nucleotide-binding</keyword>
<evidence type="ECO:0000313" key="8">
    <source>
        <dbReference type="EMBL" id="GBG32405.1"/>
    </source>
</evidence>
<dbReference type="GO" id="GO:0005874">
    <property type="term" value="C:microtubule"/>
    <property type="evidence" value="ECO:0007669"/>
    <property type="project" value="UniProtKB-KW"/>
</dbReference>
<dbReference type="InterPro" id="IPR027417">
    <property type="entry name" value="P-loop_NTPase"/>
</dbReference>
<evidence type="ECO:0000256" key="4">
    <source>
        <dbReference type="RuleBase" id="RU000394"/>
    </source>
</evidence>
<keyword evidence="3 4" id="KW-0505">Motor protein</keyword>
<sequence length="748" mass="82744">MERKEDDEEHEFAQRNEGTKEVTFPEEDDSENFNDGENDPENSMNQMNRQSQQSASRLSQHSSGKRSFGNSIDSPLTTPMKPSRPTDECSVGTATSTAKKKKRAKENSIKVAVRCRPMNDRELDMGDMACVEIEDDTLTISADPDGTGQVNCIGGRSARSKNPTRAFTFDYCYGPESEQAQVFEDIGTGVLENAFAGYNASVFAYGQTGSGKTHTMLGSGVDAGLIPRICWCLVEKLHETEQRGDPETSCLGTGAESTTYSLEASYLEIYNERCIDLLAPPPNNSEPSIKLRVREDPKSGPYVEDLTTVPVRSMHEIRRMMAVGARARTVAATNMNNKSSRSHAIFTLVFKQTTISGDLSSATDTVSKINLVDLAGSERVSASGVKGRQLTETANINRSLHTLGRVINALSRSSGRKRGYNTPSKDNLFGTPTTSGGAPPLIPYRDSTLTWLLKPSLGGNSRTTMFATVSPAMVNFEESLTTLRYAQECSRVVNKAIVNRDKNVEIINELRTEIDLLRERLAYHTQTSEQVASLEEANKQMEAQILEQVGAKRRHVETIRMIEGQLEQSEAVRNGLEGELDKAKAALEDTLNRLAESEANREAAQTEIVQLKKKLEDLSVMQVTRKARKAFVSKFASFASLTSSLRKRQRQKLLKQDAENTRQTTEADDLLESLEDEEENQIEDDTALASSTAHEDGDAEPMASEDDINSNNTKKTKKSWRGRLKKLWKKIPLVSSSSTSSTKKKNKK</sequence>
<keyword evidence="5" id="KW-0175">Coiled coil</keyword>
<dbReference type="Gene3D" id="1.20.5.1160">
    <property type="entry name" value="Vasodilator-stimulated phosphoprotein"/>
    <property type="match status" value="1"/>
</dbReference>
<feature type="compositionally biased region" description="Acidic residues" evidence="6">
    <location>
        <begin position="697"/>
        <end position="708"/>
    </location>
</feature>
<keyword evidence="2 3" id="KW-0067">ATP-binding</keyword>
<feature type="compositionally biased region" description="Basic and acidic residues" evidence="6">
    <location>
        <begin position="11"/>
        <end position="20"/>
    </location>
</feature>
<feature type="compositionally biased region" description="Acidic residues" evidence="6">
    <location>
        <begin position="24"/>
        <end position="40"/>
    </location>
</feature>
<proteinExistence type="inferred from homology"/>
<dbReference type="EMBL" id="BEYU01000121">
    <property type="protein sequence ID" value="GBG32405.1"/>
    <property type="molecule type" value="Genomic_DNA"/>
</dbReference>
<dbReference type="Proteomes" id="UP000241890">
    <property type="component" value="Unassembled WGS sequence"/>
</dbReference>
<evidence type="ECO:0000313" key="9">
    <source>
        <dbReference type="Proteomes" id="UP000241890"/>
    </source>
</evidence>
<feature type="region of interest" description="Disordered" evidence="6">
    <location>
        <begin position="652"/>
        <end position="724"/>
    </location>
</feature>
<evidence type="ECO:0000256" key="6">
    <source>
        <dbReference type="SAM" id="MobiDB-lite"/>
    </source>
</evidence>
<accession>A0A2R5GP57</accession>
<dbReference type="PROSITE" id="PS50067">
    <property type="entry name" value="KINESIN_MOTOR_2"/>
    <property type="match status" value="1"/>
</dbReference>
<evidence type="ECO:0000259" key="7">
    <source>
        <dbReference type="PROSITE" id="PS50067"/>
    </source>
</evidence>
<dbReference type="GO" id="GO:0005524">
    <property type="term" value="F:ATP binding"/>
    <property type="evidence" value="ECO:0007669"/>
    <property type="project" value="UniProtKB-UniRule"/>
</dbReference>
<feature type="region of interest" description="Disordered" evidence="6">
    <location>
        <begin position="414"/>
        <end position="440"/>
    </location>
</feature>
<evidence type="ECO:0000256" key="1">
    <source>
        <dbReference type="ARBA" id="ARBA00022741"/>
    </source>
</evidence>
<feature type="compositionally biased region" description="Low complexity" evidence="6">
    <location>
        <begin position="42"/>
        <end position="62"/>
    </location>
</feature>
<reference evidence="8 9" key="1">
    <citation type="submission" date="2017-12" db="EMBL/GenBank/DDBJ databases">
        <title>Sequencing, de novo assembly and annotation of complete genome of a new Thraustochytrid species, strain FCC1311.</title>
        <authorList>
            <person name="Sedici K."/>
            <person name="Godart F."/>
            <person name="Aiese Cigliano R."/>
            <person name="Sanseverino W."/>
            <person name="Barakat M."/>
            <person name="Ortet P."/>
            <person name="Marechal E."/>
            <person name="Cagnac O."/>
            <person name="Amato A."/>
        </authorList>
    </citation>
    <scope>NUCLEOTIDE SEQUENCE [LARGE SCALE GENOMIC DNA]</scope>
</reference>
<dbReference type="InterPro" id="IPR036961">
    <property type="entry name" value="Kinesin_motor_dom_sf"/>
</dbReference>
<feature type="domain" description="Kinesin motor" evidence="7">
    <location>
        <begin position="108"/>
        <end position="492"/>
    </location>
</feature>
<keyword evidence="9" id="KW-1185">Reference proteome</keyword>
<protein>
    <recommendedName>
        <fullName evidence="4">Kinesin-like protein</fullName>
    </recommendedName>
</protein>
<dbReference type="SMART" id="SM00129">
    <property type="entry name" value="KISc"/>
    <property type="match status" value="1"/>
</dbReference>
<dbReference type="PANTHER" id="PTHR47117">
    <property type="entry name" value="STAR-RELATED LIPID TRANSFER PROTEIN 9"/>
    <property type="match status" value="1"/>
</dbReference>
<feature type="compositionally biased region" description="Polar residues" evidence="6">
    <location>
        <begin position="421"/>
        <end position="436"/>
    </location>
</feature>
<comment type="caution">
    <text evidence="8">The sequence shown here is derived from an EMBL/GenBank/DDBJ whole genome shotgun (WGS) entry which is preliminary data.</text>
</comment>
<feature type="compositionally biased region" description="Polar residues" evidence="6">
    <location>
        <begin position="68"/>
        <end position="77"/>
    </location>
</feature>
<feature type="binding site" evidence="3">
    <location>
        <begin position="206"/>
        <end position="213"/>
    </location>
    <ligand>
        <name>ATP</name>
        <dbReference type="ChEBI" id="CHEBI:30616"/>
    </ligand>
</feature>
<name>A0A2R5GP57_9STRA</name>
<evidence type="ECO:0000256" key="3">
    <source>
        <dbReference type="PROSITE-ProRule" id="PRU00283"/>
    </source>
</evidence>
<comment type="similarity">
    <text evidence="3 4">Belongs to the TRAFAC class myosin-kinesin ATPase superfamily. Kinesin family.</text>
</comment>
<feature type="compositionally biased region" description="Acidic residues" evidence="6">
    <location>
        <begin position="666"/>
        <end position="686"/>
    </location>
</feature>
<dbReference type="InterPro" id="IPR019821">
    <property type="entry name" value="Kinesin_motor_CS"/>
</dbReference>
<dbReference type="InterPro" id="IPR001752">
    <property type="entry name" value="Kinesin_motor_dom"/>
</dbReference>
<feature type="compositionally biased region" description="Acidic residues" evidence="6">
    <location>
        <begin position="1"/>
        <end position="10"/>
    </location>
</feature>
<dbReference type="InParanoid" id="A0A2R5GP57"/>
<dbReference type="Pfam" id="PF00225">
    <property type="entry name" value="Kinesin"/>
    <property type="match status" value="1"/>
</dbReference>
<dbReference type="PRINTS" id="PR00380">
    <property type="entry name" value="KINESINHEAVY"/>
</dbReference>
<evidence type="ECO:0000256" key="2">
    <source>
        <dbReference type="ARBA" id="ARBA00022840"/>
    </source>
</evidence>
<feature type="compositionally biased region" description="Basic residues" evidence="6">
    <location>
        <begin position="714"/>
        <end position="724"/>
    </location>
</feature>
<dbReference type="GO" id="GO:0008017">
    <property type="term" value="F:microtubule binding"/>
    <property type="evidence" value="ECO:0007669"/>
    <property type="project" value="InterPro"/>
</dbReference>
<dbReference type="OrthoDB" id="3176171at2759"/>
<dbReference type="GO" id="GO:0003777">
    <property type="term" value="F:microtubule motor activity"/>
    <property type="evidence" value="ECO:0007669"/>
    <property type="project" value="InterPro"/>
</dbReference>
<feature type="region of interest" description="Disordered" evidence="6">
    <location>
        <begin position="1"/>
        <end position="108"/>
    </location>
</feature>
<evidence type="ECO:0000256" key="5">
    <source>
        <dbReference type="SAM" id="Coils"/>
    </source>
</evidence>
<feature type="coiled-coil region" evidence="5">
    <location>
        <begin position="507"/>
        <end position="621"/>
    </location>
</feature>